<dbReference type="Gene3D" id="3.40.50.300">
    <property type="entry name" value="P-loop containing nucleotide triphosphate hydrolases"/>
    <property type="match status" value="1"/>
</dbReference>
<evidence type="ECO:0000259" key="6">
    <source>
        <dbReference type="PROSITE" id="PS50893"/>
    </source>
</evidence>
<dbReference type="EMBL" id="BAABIW010000017">
    <property type="protein sequence ID" value="GAA5029669.1"/>
    <property type="molecule type" value="Genomic_DNA"/>
</dbReference>
<comment type="caution">
    <text evidence="7">The sequence shown here is derived from an EMBL/GenBank/DDBJ whole genome shotgun (WGS) entry which is preliminary data.</text>
</comment>
<dbReference type="PANTHER" id="PTHR43166">
    <property type="entry name" value="AMINO ACID IMPORT ATP-BINDING PROTEIN"/>
    <property type="match status" value="1"/>
</dbReference>
<name>A0ABP9JH10_9MICO</name>
<keyword evidence="3" id="KW-0547">Nucleotide-binding</keyword>
<evidence type="ECO:0000256" key="3">
    <source>
        <dbReference type="ARBA" id="ARBA00022741"/>
    </source>
</evidence>
<dbReference type="CDD" id="cd03262">
    <property type="entry name" value="ABC_HisP_GlnQ"/>
    <property type="match status" value="1"/>
</dbReference>
<evidence type="ECO:0000256" key="5">
    <source>
        <dbReference type="SAM" id="MobiDB-lite"/>
    </source>
</evidence>
<dbReference type="InterPro" id="IPR030679">
    <property type="entry name" value="ABC_ATPase_HisP-typ"/>
</dbReference>
<feature type="compositionally biased region" description="Basic and acidic residues" evidence="5">
    <location>
        <begin position="280"/>
        <end position="291"/>
    </location>
</feature>
<dbReference type="InterPro" id="IPR050086">
    <property type="entry name" value="MetN_ABC_transporter-like"/>
</dbReference>
<keyword evidence="2" id="KW-0813">Transport</keyword>
<dbReference type="Proteomes" id="UP001500427">
    <property type="component" value="Unassembled WGS sequence"/>
</dbReference>
<proteinExistence type="inferred from homology"/>
<dbReference type="PROSITE" id="PS50893">
    <property type="entry name" value="ABC_TRANSPORTER_2"/>
    <property type="match status" value="1"/>
</dbReference>
<evidence type="ECO:0000256" key="2">
    <source>
        <dbReference type="ARBA" id="ARBA00022448"/>
    </source>
</evidence>
<dbReference type="PANTHER" id="PTHR43166:SF4">
    <property type="entry name" value="PHOSPHONATES IMPORT ATP-BINDING PROTEIN PHNC"/>
    <property type="match status" value="1"/>
</dbReference>
<gene>
    <name evidence="7" type="ORF">GCM10023258_26250</name>
</gene>
<feature type="domain" description="ABC transporter" evidence="6">
    <location>
        <begin position="24"/>
        <end position="268"/>
    </location>
</feature>
<protein>
    <submittedName>
        <fullName evidence="7">Amino acid ABC transporter ATP-binding protein</fullName>
    </submittedName>
</protein>
<organism evidence="7 8">
    <name type="scientific">Terrabacter aeriphilus</name>
    <dbReference type="NCBI Taxonomy" id="515662"/>
    <lineage>
        <taxon>Bacteria</taxon>
        <taxon>Bacillati</taxon>
        <taxon>Actinomycetota</taxon>
        <taxon>Actinomycetes</taxon>
        <taxon>Micrococcales</taxon>
        <taxon>Intrasporangiaceae</taxon>
        <taxon>Terrabacter</taxon>
    </lineage>
</organism>
<dbReference type="InterPro" id="IPR017871">
    <property type="entry name" value="ABC_transporter-like_CS"/>
</dbReference>
<evidence type="ECO:0000313" key="8">
    <source>
        <dbReference type="Proteomes" id="UP001500427"/>
    </source>
</evidence>
<dbReference type="SUPFAM" id="SSF52540">
    <property type="entry name" value="P-loop containing nucleoside triphosphate hydrolases"/>
    <property type="match status" value="1"/>
</dbReference>
<dbReference type="GO" id="GO:0005524">
    <property type="term" value="F:ATP binding"/>
    <property type="evidence" value="ECO:0007669"/>
    <property type="project" value="UniProtKB-KW"/>
</dbReference>
<dbReference type="InterPro" id="IPR003439">
    <property type="entry name" value="ABC_transporter-like_ATP-bd"/>
</dbReference>
<dbReference type="SMART" id="SM00382">
    <property type="entry name" value="AAA"/>
    <property type="match status" value="1"/>
</dbReference>
<reference evidence="8" key="1">
    <citation type="journal article" date="2019" name="Int. J. Syst. Evol. Microbiol.">
        <title>The Global Catalogue of Microorganisms (GCM) 10K type strain sequencing project: providing services to taxonomists for standard genome sequencing and annotation.</title>
        <authorList>
            <consortium name="The Broad Institute Genomics Platform"/>
            <consortium name="The Broad Institute Genome Sequencing Center for Infectious Disease"/>
            <person name="Wu L."/>
            <person name="Ma J."/>
        </authorList>
    </citation>
    <scope>NUCLEOTIDE SEQUENCE [LARGE SCALE GENOMIC DNA]</scope>
    <source>
        <strain evidence="8">JCM 17687</strain>
    </source>
</reference>
<dbReference type="Pfam" id="PF00005">
    <property type="entry name" value="ABC_tran"/>
    <property type="match status" value="1"/>
</dbReference>
<dbReference type="PROSITE" id="PS00211">
    <property type="entry name" value="ABC_TRANSPORTER_1"/>
    <property type="match status" value="1"/>
</dbReference>
<dbReference type="PIRSF" id="PIRSF039085">
    <property type="entry name" value="ABC_ATPase_HisP"/>
    <property type="match status" value="1"/>
</dbReference>
<comment type="similarity">
    <text evidence="1">Belongs to the ABC transporter superfamily.</text>
</comment>
<feature type="region of interest" description="Disordered" evidence="5">
    <location>
        <begin position="270"/>
        <end position="291"/>
    </location>
</feature>
<evidence type="ECO:0000313" key="7">
    <source>
        <dbReference type="EMBL" id="GAA5029669.1"/>
    </source>
</evidence>
<keyword evidence="4 7" id="KW-0067">ATP-binding</keyword>
<dbReference type="InterPro" id="IPR027417">
    <property type="entry name" value="P-loop_NTPase"/>
</dbReference>
<dbReference type="InterPro" id="IPR003593">
    <property type="entry name" value="AAA+_ATPase"/>
</dbReference>
<accession>A0ABP9JH10</accession>
<keyword evidence="8" id="KW-1185">Reference proteome</keyword>
<sequence length="291" mass="31770">MTEHVANNTTTHTGSSAAQAAPLVHAVNVMKSFHGNEVLKGIDLDVRRGQVVCLLGPSGSGKTTFLRCINQLESIDGGRIWVDGDLVGFREKEGHLHHLTDKEVAAQRRDIGMVFQRFNLFPHMTALENVCEAPIQVKGTNKKAARARAVQLLEQVGLGDKPSAYPAQLSGGQQQRVAIARALAMDPKLMLFDEPTSALDPELVGEVLRVMRDLADQGMTMIVVTHEMGFARDVADHVVFMDGGVVVEQGKPRDVLGNPQHQRTKSFLQRMRTEDAEDAQDARDAKDAPPA</sequence>
<evidence type="ECO:0000256" key="1">
    <source>
        <dbReference type="ARBA" id="ARBA00005417"/>
    </source>
</evidence>
<evidence type="ECO:0000256" key="4">
    <source>
        <dbReference type="ARBA" id="ARBA00022840"/>
    </source>
</evidence>